<proteinExistence type="inferred from homology"/>
<dbReference type="SUPFAM" id="SSF56104">
    <property type="entry name" value="SAICAR synthase-like"/>
    <property type="match status" value="1"/>
</dbReference>
<dbReference type="InterPro" id="IPR005522">
    <property type="entry name" value="IPK"/>
</dbReference>
<evidence type="ECO:0000256" key="5">
    <source>
        <dbReference type="SAM" id="MobiDB-lite"/>
    </source>
</evidence>
<reference evidence="6 7" key="1">
    <citation type="journal article" date="2024" name="J Genomics">
        <title>Draft genome sequencing and assembly of Favolaschia claudopus CIRM-BRFM 2984 isolated from oak limbs.</title>
        <authorList>
            <person name="Navarro D."/>
            <person name="Drula E."/>
            <person name="Chaduli D."/>
            <person name="Cazenave R."/>
            <person name="Ahrendt S."/>
            <person name="Wang J."/>
            <person name="Lipzen A."/>
            <person name="Daum C."/>
            <person name="Barry K."/>
            <person name="Grigoriev I.V."/>
            <person name="Favel A."/>
            <person name="Rosso M.N."/>
            <person name="Martin F."/>
        </authorList>
    </citation>
    <scope>NUCLEOTIDE SEQUENCE [LARGE SCALE GENOMIC DNA]</scope>
    <source>
        <strain evidence="6 7">CIRM-BRFM 2984</strain>
    </source>
</reference>
<dbReference type="Pfam" id="PF03770">
    <property type="entry name" value="IPK"/>
    <property type="match status" value="1"/>
</dbReference>
<name>A0AAW0CH20_9AGAR</name>
<dbReference type="PANTHER" id="PTHR12400:SF108">
    <property type="entry name" value="KINASE"/>
    <property type="match status" value="1"/>
</dbReference>
<comment type="caution">
    <text evidence="6">The sequence shown here is derived from an EMBL/GenBank/DDBJ whole genome shotgun (WGS) entry which is preliminary data.</text>
</comment>
<gene>
    <name evidence="6" type="ORF">R3P38DRAFT_2615027</name>
</gene>
<dbReference type="Proteomes" id="UP001362999">
    <property type="component" value="Unassembled WGS sequence"/>
</dbReference>
<dbReference type="EMBL" id="JAWWNJ010000017">
    <property type="protein sequence ID" value="KAK7038053.1"/>
    <property type="molecule type" value="Genomic_DNA"/>
</dbReference>
<dbReference type="GO" id="GO:0008440">
    <property type="term" value="F:inositol-1,4,5-trisphosphate 3-kinase activity"/>
    <property type="evidence" value="ECO:0007669"/>
    <property type="project" value="TreeGrafter"/>
</dbReference>
<dbReference type="GO" id="GO:0046854">
    <property type="term" value="P:phosphatidylinositol phosphate biosynthetic process"/>
    <property type="evidence" value="ECO:0007669"/>
    <property type="project" value="TreeGrafter"/>
</dbReference>
<accession>A0AAW0CH20</accession>
<protein>
    <recommendedName>
        <fullName evidence="4">Kinase</fullName>
        <ecNumber evidence="4">2.7.-.-</ecNumber>
    </recommendedName>
</protein>
<sequence>MSSSADTQTLSTQVGGHVNGVATTDDNSLLIKAALPVELKFYQTMASAAEPQYDALRPFIPKFIGTLSLQGELDTDKPPTEGSINVKPIEIDGEKKDEFSPQSIVLENLSYLFLKPNILDVKLGTVLYDDSAPPDKVARMIKKAETTTTGKTGIQLTGFQVYNNSTNEAVHTSKAYGKSISPKQLPEGIARFFPIATKEAPEQGLPASLLLQILELLREDVADIRDAFAALEMRMVGGSLLILYESDPACAEEGLKSLKDEDEEEDEDEDEDEDDEDENNPNKLAKPHPPYDVRLIDFAHTRFVPGEGPDQGVLLGFKTLLGLLDERIAAVRTCV</sequence>
<feature type="region of interest" description="Disordered" evidence="5">
    <location>
        <begin position="256"/>
        <end position="289"/>
    </location>
</feature>
<dbReference type="PANTHER" id="PTHR12400">
    <property type="entry name" value="INOSITOL POLYPHOSPHATE KINASE"/>
    <property type="match status" value="1"/>
</dbReference>
<dbReference type="GO" id="GO:0005634">
    <property type="term" value="C:nucleus"/>
    <property type="evidence" value="ECO:0007669"/>
    <property type="project" value="TreeGrafter"/>
</dbReference>
<dbReference type="InterPro" id="IPR038286">
    <property type="entry name" value="IPK_sf"/>
</dbReference>
<evidence type="ECO:0000256" key="1">
    <source>
        <dbReference type="ARBA" id="ARBA00007374"/>
    </source>
</evidence>
<feature type="compositionally biased region" description="Acidic residues" evidence="5">
    <location>
        <begin position="260"/>
        <end position="279"/>
    </location>
</feature>
<evidence type="ECO:0000313" key="6">
    <source>
        <dbReference type="EMBL" id="KAK7038053.1"/>
    </source>
</evidence>
<organism evidence="6 7">
    <name type="scientific">Favolaschia claudopus</name>
    <dbReference type="NCBI Taxonomy" id="2862362"/>
    <lineage>
        <taxon>Eukaryota</taxon>
        <taxon>Fungi</taxon>
        <taxon>Dikarya</taxon>
        <taxon>Basidiomycota</taxon>
        <taxon>Agaricomycotina</taxon>
        <taxon>Agaricomycetes</taxon>
        <taxon>Agaricomycetidae</taxon>
        <taxon>Agaricales</taxon>
        <taxon>Marasmiineae</taxon>
        <taxon>Mycenaceae</taxon>
        <taxon>Favolaschia</taxon>
    </lineage>
</organism>
<evidence type="ECO:0000256" key="2">
    <source>
        <dbReference type="ARBA" id="ARBA00022679"/>
    </source>
</evidence>
<keyword evidence="2 4" id="KW-0808">Transferase</keyword>
<comment type="similarity">
    <text evidence="1 4">Belongs to the inositol phosphokinase (IPK) family.</text>
</comment>
<dbReference type="GO" id="GO:0000824">
    <property type="term" value="F:inositol-1,4,5,6-tetrakisphosphate 3-kinase activity"/>
    <property type="evidence" value="ECO:0007669"/>
    <property type="project" value="TreeGrafter"/>
</dbReference>
<dbReference type="GO" id="GO:0032958">
    <property type="term" value="P:inositol phosphate biosynthetic process"/>
    <property type="evidence" value="ECO:0007669"/>
    <property type="project" value="InterPro"/>
</dbReference>
<evidence type="ECO:0000313" key="7">
    <source>
        <dbReference type="Proteomes" id="UP001362999"/>
    </source>
</evidence>
<dbReference type="Gene3D" id="3.30.470.160">
    <property type="entry name" value="Inositol polyphosphate kinase"/>
    <property type="match status" value="1"/>
</dbReference>
<dbReference type="EC" id="2.7.-.-" evidence="4"/>
<keyword evidence="3 4" id="KW-0418">Kinase</keyword>
<dbReference type="GO" id="GO:0005737">
    <property type="term" value="C:cytoplasm"/>
    <property type="evidence" value="ECO:0007669"/>
    <property type="project" value="TreeGrafter"/>
</dbReference>
<evidence type="ECO:0000256" key="4">
    <source>
        <dbReference type="RuleBase" id="RU363090"/>
    </source>
</evidence>
<evidence type="ECO:0000256" key="3">
    <source>
        <dbReference type="ARBA" id="ARBA00022777"/>
    </source>
</evidence>
<dbReference type="AlphaFoldDB" id="A0AAW0CH20"/>
<keyword evidence="7" id="KW-1185">Reference proteome</keyword>